<dbReference type="eggNOG" id="ENOG502ZA7Y">
    <property type="taxonomic scope" value="Bacteria"/>
</dbReference>
<comment type="caution">
    <text evidence="1">The sequence shown here is derived from an EMBL/GenBank/DDBJ whole genome shotgun (WGS) entry which is preliminary data.</text>
</comment>
<dbReference type="Proteomes" id="UP000005496">
    <property type="component" value="Unassembled WGS sequence"/>
</dbReference>
<name>D6SMS2_9BACT</name>
<organism evidence="1 2">
    <name type="scientific">Desulfonatronospira thiodismutans ASO3-1</name>
    <dbReference type="NCBI Taxonomy" id="555779"/>
    <lineage>
        <taxon>Bacteria</taxon>
        <taxon>Pseudomonadati</taxon>
        <taxon>Thermodesulfobacteriota</taxon>
        <taxon>Desulfovibrionia</taxon>
        <taxon>Desulfovibrionales</taxon>
        <taxon>Desulfonatronovibrionaceae</taxon>
        <taxon>Desulfonatronospira</taxon>
    </lineage>
</organism>
<protein>
    <submittedName>
        <fullName evidence="1">Uncharacterized protein</fullName>
    </submittedName>
</protein>
<dbReference type="Pfam" id="PF19620">
    <property type="entry name" value="DUF6125"/>
    <property type="match status" value="1"/>
</dbReference>
<gene>
    <name evidence="1" type="ORF">Dthio_PD3425</name>
</gene>
<accession>D6SMS2</accession>
<evidence type="ECO:0000313" key="1">
    <source>
        <dbReference type="EMBL" id="EFI35983.1"/>
    </source>
</evidence>
<dbReference type="RefSeq" id="WP_008869111.1">
    <property type="nucleotide sequence ID" value="NZ_ACJN02000001.1"/>
</dbReference>
<keyword evidence="2" id="KW-1185">Reference proteome</keyword>
<proteinExistence type="predicted"/>
<sequence>MPEKDLDIMDREELRKLAGSLLWQLRLADAFWFINIEKRMGLEGAEEVNALVWEQVGRLAARDIIGRFAIKEKGLQGLLQALKYFSWGLMLDYDVQSGDKEMILSVPVCPAQEGRKKHGLGEYSCKEMHLREFTAFAGEIDPRIRVHCIFAPPDDHPPELYCRWRFDLGA</sequence>
<dbReference type="OrthoDB" id="9793253at2"/>
<dbReference type="AlphaFoldDB" id="D6SMS2"/>
<dbReference type="EMBL" id="ACJN02000001">
    <property type="protein sequence ID" value="EFI35983.1"/>
    <property type="molecule type" value="Genomic_DNA"/>
</dbReference>
<reference evidence="1" key="1">
    <citation type="submission" date="2010-05" db="EMBL/GenBank/DDBJ databases">
        <title>The draft genome of Desulfonatronospira thiodismutans ASO3-1.</title>
        <authorList>
            <consortium name="US DOE Joint Genome Institute (JGI-PGF)"/>
            <person name="Lucas S."/>
            <person name="Copeland A."/>
            <person name="Lapidus A."/>
            <person name="Cheng J.-F."/>
            <person name="Bruce D."/>
            <person name="Goodwin L."/>
            <person name="Pitluck S."/>
            <person name="Chertkov O."/>
            <person name="Brettin T."/>
            <person name="Detter J.C."/>
            <person name="Han C."/>
            <person name="Land M.L."/>
            <person name="Hauser L."/>
            <person name="Kyrpides N."/>
            <person name="Mikhailova N."/>
            <person name="Muyzer G."/>
            <person name="Woyke T."/>
        </authorList>
    </citation>
    <scope>NUCLEOTIDE SEQUENCE [LARGE SCALE GENOMIC DNA]</scope>
    <source>
        <strain evidence="1">ASO3-1</strain>
    </source>
</reference>
<evidence type="ECO:0000313" key="2">
    <source>
        <dbReference type="Proteomes" id="UP000005496"/>
    </source>
</evidence>